<proteinExistence type="predicted"/>
<gene>
    <name evidence="1" type="ORF">Tci_600349</name>
</gene>
<reference evidence="1" key="1">
    <citation type="journal article" date="2019" name="Sci. Rep.">
        <title>Draft genome of Tanacetum cinerariifolium, the natural source of mosquito coil.</title>
        <authorList>
            <person name="Yamashiro T."/>
            <person name="Shiraishi A."/>
            <person name="Satake H."/>
            <person name="Nakayama K."/>
        </authorList>
    </citation>
    <scope>NUCLEOTIDE SEQUENCE</scope>
</reference>
<dbReference type="AlphaFoldDB" id="A0A699JE09"/>
<name>A0A699JE09_TANCI</name>
<sequence>MPMMSMERSLMVRVETAVDQDKDVEWKDDRFHLVDELEELKEISDMFDELDQAMDKLDKVIKAEDVTDLSVVYYQAIDDEGDVVLVEVVSEEMVAKEAVDGDDGKHVVSNEDVFLDELYAAIVAQEGVFPANDRDVILHE</sequence>
<protein>
    <submittedName>
        <fullName evidence="1">Uncharacterized protein</fullName>
    </submittedName>
</protein>
<organism evidence="1">
    <name type="scientific">Tanacetum cinerariifolium</name>
    <name type="common">Dalmatian daisy</name>
    <name type="synonym">Chrysanthemum cinerariifolium</name>
    <dbReference type="NCBI Taxonomy" id="118510"/>
    <lineage>
        <taxon>Eukaryota</taxon>
        <taxon>Viridiplantae</taxon>
        <taxon>Streptophyta</taxon>
        <taxon>Embryophyta</taxon>
        <taxon>Tracheophyta</taxon>
        <taxon>Spermatophyta</taxon>
        <taxon>Magnoliopsida</taxon>
        <taxon>eudicotyledons</taxon>
        <taxon>Gunneridae</taxon>
        <taxon>Pentapetalae</taxon>
        <taxon>asterids</taxon>
        <taxon>campanulids</taxon>
        <taxon>Asterales</taxon>
        <taxon>Asteraceae</taxon>
        <taxon>Asteroideae</taxon>
        <taxon>Anthemideae</taxon>
        <taxon>Anthemidinae</taxon>
        <taxon>Tanacetum</taxon>
    </lineage>
</organism>
<evidence type="ECO:0000313" key="1">
    <source>
        <dbReference type="EMBL" id="GFA28377.1"/>
    </source>
</evidence>
<accession>A0A699JE09</accession>
<dbReference type="EMBL" id="BKCJ010398043">
    <property type="protein sequence ID" value="GFA28377.1"/>
    <property type="molecule type" value="Genomic_DNA"/>
</dbReference>
<comment type="caution">
    <text evidence="1">The sequence shown here is derived from an EMBL/GenBank/DDBJ whole genome shotgun (WGS) entry which is preliminary data.</text>
</comment>